<evidence type="ECO:0000313" key="4">
    <source>
        <dbReference type="Proteomes" id="UP000266723"/>
    </source>
</evidence>
<organism evidence="3 4">
    <name type="scientific">Brassica cretica</name>
    <name type="common">Mustard</name>
    <dbReference type="NCBI Taxonomy" id="69181"/>
    <lineage>
        <taxon>Eukaryota</taxon>
        <taxon>Viridiplantae</taxon>
        <taxon>Streptophyta</taxon>
        <taxon>Embryophyta</taxon>
        <taxon>Tracheophyta</taxon>
        <taxon>Spermatophyta</taxon>
        <taxon>Magnoliopsida</taxon>
        <taxon>eudicotyledons</taxon>
        <taxon>Gunneridae</taxon>
        <taxon>Pentapetalae</taxon>
        <taxon>rosids</taxon>
        <taxon>malvids</taxon>
        <taxon>Brassicales</taxon>
        <taxon>Brassicaceae</taxon>
        <taxon>Brassiceae</taxon>
        <taxon>Brassica</taxon>
    </lineage>
</organism>
<feature type="coiled-coil region" evidence="1">
    <location>
        <begin position="363"/>
        <end position="390"/>
    </location>
</feature>
<comment type="caution">
    <text evidence="3">The sequence shown here is derived from an EMBL/GenBank/DDBJ whole genome shotgun (WGS) entry which is preliminary data.</text>
</comment>
<feature type="compositionally biased region" description="Low complexity" evidence="2">
    <location>
        <begin position="249"/>
        <end position="267"/>
    </location>
</feature>
<accession>A0ABQ7CDQ8</accession>
<evidence type="ECO:0008006" key="5">
    <source>
        <dbReference type="Google" id="ProtNLM"/>
    </source>
</evidence>
<keyword evidence="4" id="KW-1185">Reference proteome</keyword>
<feature type="compositionally biased region" description="Basic and acidic residues" evidence="2">
    <location>
        <begin position="161"/>
        <end position="178"/>
    </location>
</feature>
<protein>
    <recommendedName>
        <fullName evidence="5">DUF4283 domain-containing protein</fullName>
    </recommendedName>
</protein>
<sequence>MADEKFGPYLRSILKGKGIDAIYNLWGVDYAVELELPDGKTLETVRPGYCVAYMSHFEDGGLSFPLPRFLLEINPTSVGDFDFSRVPREWSDEIGPFGSSPMTFELRGLIATLRRGNPRWLAFTVERIRAAYALPPGKNCATPIGLAAPVRPGKGRQNKKVLLDRPHASSEAESSERARKARRGPVQRSRPHAQSLGLMVRPISIVVPADGARVTPNISAGLIGDRSRGDDVDSPIHRRKRQILEDINSVGSNSSSSGLPPSVRVPGEGTSQVDPSARFPNVPEVSALAFSYDNDVLILEDPECLASIWRKIRTSGCELPTLEQMREPGAYIQMAVANTKVSYLAIASEISLRGELEAVRVKGQQCEVEVEELKGNLAAAEVEKVAIQNDLGSVKEKHRREFESRDVAARKECHLARRSLARQYDSVLAVVRGKLQAKKKETAAEIRLQEVRAQIKALIEYNEGGYELEEELERLKSQEISLDVDCSLASVSDPSLSRLDLHQISGDSVNQN</sequence>
<gene>
    <name evidence="3" type="ORF">DY000_02007652</name>
</gene>
<evidence type="ECO:0000256" key="2">
    <source>
        <dbReference type="SAM" id="MobiDB-lite"/>
    </source>
</evidence>
<name>A0ABQ7CDQ8_BRACR</name>
<proteinExistence type="predicted"/>
<reference evidence="3 4" key="1">
    <citation type="journal article" date="2020" name="BMC Genomics">
        <title>Intraspecific diversification of the crop wild relative Brassica cretica Lam. using demographic model selection.</title>
        <authorList>
            <person name="Kioukis A."/>
            <person name="Michalopoulou V.A."/>
            <person name="Briers L."/>
            <person name="Pirintsos S."/>
            <person name="Studholme D.J."/>
            <person name="Pavlidis P."/>
            <person name="Sarris P.F."/>
        </authorList>
    </citation>
    <scope>NUCLEOTIDE SEQUENCE [LARGE SCALE GENOMIC DNA]</scope>
    <source>
        <strain evidence="4">cv. PFS-1207/04</strain>
    </source>
</reference>
<dbReference type="EMBL" id="QGKV02000832">
    <property type="protein sequence ID" value="KAF3549908.1"/>
    <property type="molecule type" value="Genomic_DNA"/>
</dbReference>
<feature type="region of interest" description="Disordered" evidence="2">
    <location>
        <begin position="243"/>
        <end position="278"/>
    </location>
</feature>
<keyword evidence="1" id="KW-0175">Coiled coil</keyword>
<feature type="region of interest" description="Disordered" evidence="2">
    <location>
        <begin position="148"/>
        <end position="194"/>
    </location>
</feature>
<feature type="compositionally biased region" description="Basic residues" evidence="2">
    <location>
        <begin position="179"/>
        <end position="191"/>
    </location>
</feature>
<dbReference type="Proteomes" id="UP000266723">
    <property type="component" value="Unassembled WGS sequence"/>
</dbReference>
<evidence type="ECO:0000256" key="1">
    <source>
        <dbReference type="SAM" id="Coils"/>
    </source>
</evidence>
<evidence type="ECO:0000313" key="3">
    <source>
        <dbReference type="EMBL" id="KAF3549908.1"/>
    </source>
</evidence>